<dbReference type="AlphaFoldDB" id="A0A1G1Z9S2"/>
<name>A0A1G1Z9S2_9BACT</name>
<evidence type="ECO:0000313" key="2">
    <source>
        <dbReference type="EMBL" id="OGY60377.1"/>
    </source>
</evidence>
<feature type="transmembrane region" description="Helical" evidence="1">
    <location>
        <begin position="150"/>
        <end position="167"/>
    </location>
</feature>
<dbReference type="EMBL" id="MHIY01000001">
    <property type="protein sequence ID" value="OGY60377.1"/>
    <property type="molecule type" value="Genomic_DNA"/>
</dbReference>
<keyword evidence="1" id="KW-0472">Membrane</keyword>
<proteinExistence type="predicted"/>
<evidence type="ECO:0000313" key="3">
    <source>
        <dbReference type="Proteomes" id="UP000178744"/>
    </source>
</evidence>
<gene>
    <name evidence="2" type="ORF">A3B23_01685</name>
</gene>
<feature type="transmembrane region" description="Helical" evidence="1">
    <location>
        <begin position="60"/>
        <end position="83"/>
    </location>
</feature>
<comment type="caution">
    <text evidence="2">The sequence shown here is derived from an EMBL/GenBank/DDBJ whole genome shotgun (WGS) entry which is preliminary data.</text>
</comment>
<feature type="transmembrane region" description="Helical" evidence="1">
    <location>
        <begin position="89"/>
        <end position="106"/>
    </location>
</feature>
<evidence type="ECO:0008006" key="4">
    <source>
        <dbReference type="Google" id="ProtNLM"/>
    </source>
</evidence>
<sequence>MIPGWLISVFTFPGIIIHEWAHKKFCEWLGVLVHQVKYFRFGNPAGYVLHEEPKTYKQTFWISTGPLIINSTVAIFLGFLASIINSESIMWYFLLWTALSSGMHSFPSDHDMSHISKFTKSKIKDGGSIFYYLAFPFVWLIWIANKLKFFWWDLAYAILLIYIGGGFKI</sequence>
<accession>A0A1G1Z9S2</accession>
<evidence type="ECO:0000256" key="1">
    <source>
        <dbReference type="SAM" id="Phobius"/>
    </source>
</evidence>
<organism evidence="2 3">
    <name type="scientific">Candidatus Colwellbacteria bacterium RIFCSPLOWO2_01_FULL_48_10</name>
    <dbReference type="NCBI Taxonomy" id="1797690"/>
    <lineage>
        <taxon>Bacteria</taxon>
        <taxon>Candidatus Colwelliibacteriota</taxon>
    </lineage>
</organism>
<keyword evidence="1" id="KW-0812">Transmembrane</keyword>
<protein>
    <recommendedName>
        <fullName evidence="4">Zincin peptidase</fullName>
    </recommendedName>
</protein>
<dbReference type="Proteomes" id="UP000178744">
    <property type="component" value="Unassembled WGS sequence"/>
</dbReference>
<reference evidence="2 3" key="1">
    <citation type="journal article" date="2016" name="Nat. Commun.">
        <title>Thousands of microbial genomes shed light on interconnected biogeochemical processes in an aquifer system.</title>
        <authorList>
            <person name="Anantharaman K."/>
            <person name="Brown C.T."/>
            <person name="Hug L.A."/>
            <person name="Sharon I."/>
            <person name="Castelle C.J."/>
            <person name="Probst A.J."/>
            <person name="Thomas B.C."/>
            <person name="Singh A."/>
            <person name="Wilkins M.J."/>
            <person name="Karaoz U."/>
            <person name="Brodie E.L."/>
            <person name="Williams K.H."/>
            <person name="Hubbard S.S."/>
            <person name="Banfield J.F."/>
        </authorList>
    </citation>
    <scope>NUCLEOTIDE SEQUENCE [LARGE SCALE GENOMIC DNA]</scope>
</reference>
<feature type="transmembrane region" description="Helical" evidence="1">
    <location>
        <begin position="127"/>
        <end position="144"/>
    </location>
</feature>
<keyword evidence="1" id="KW-1133">Transmembrane helix</keyword>